<evidence type="ECO:0000259" key="2">
    <source>
        <dbReference type="Pfam" id="PF02517"/>
    </source>
</evidence>
<comment type="caution">
    <text evidence="3">The sequence shown here is derived from an EMBL/GenBank/DDBJ whole genome shotgun (WGS) entry which is preliminary data.</text>
</comment>
<dbReference type="RefSeq" id="WP_192462413.1">
    <property type="nucleotide sequence ID" value="NZ_JACYFJ010000003.1"/>
</dbReference>
<feature type="transmembrane region" description="Helical" evidence="1">
    <location>
        <begin position="155"/>
        <end position="177"/>
    </location>
</feature>
<evidence type="ECO:0000313" key="4">
    <source>
        <dbReference type="Proteomes" id="UP001595814"/>
    </source>
</evidence>
<name>A0ABV8JJE3_9FLAO</name>
<feature type="transmembrane region" description="Helical" evidence="1">
    <location>
        <begin position="242"/>
        <end position="263"/>
    </location>
</feature>
<dbReference type="InterPro" id="IPR003675">
    <property type="entry name" value="Rce1/LyrA-like_dom"/>
</dbReference>
<sequence>MGLPWVKNWDVYGRISKQGEELYWIKGIVINSINVIANHNRMKSFFKAILFLLLLTALDFLLRKGLLAFYLPFQLPQNTNILLLFTLFALSAWQLTRWFGKSDKMTLRDLGITLSAQNRREFYYGFVIGVVLWAVVSLLQSFTAGFSWELKPNVTWYYVVYGLLFIFIADLGTELFTRGYPLQSFEKSVGSYSAILLMMVFVGFKSYSSQVTGELLFYTILIPVLHTLFFSIIYFKTRRLGAALGIHTGANFVTISIFDLRPVNESQAIPSGVFQSDVDLETLSLTALQLPWIFMAIVFSGIVFWWWKKGANGHTEKFN</sequence>
<accession>A0ABV8JJE3</accession>
<feature type="transmembrane region" description="Helical" evidence="1">
    <location>
        <begin position="283"/>
        <end position="307"/>
    </location>
</feature>
<evidence type="ECO:0000256" key="1">
    <source>
        <dbReference type="SAM" id="Phobius"/>
    </source>
</evidence>
<feature type="transmembrane region" description="Helical" evidence="1">
    <location>
        <begin position="121"/>
        <end position="143"/>
    </location>
</feature>
<protein>
    <submittedName>
        <fullName evidence="3">Type II CAAX prenyl endopeptidase Rce1 family protein</fullName>
    </submittedName>
</protein>
<keyword evidence="1" id="KW-0472">Membrane</keyword>
<feature type="transmembrane region" description="Helical" evidence="1">
    <location>
        <begin position="45"/>
        <end position="62"/>
    </location>
</feature>
<gene>
    <name evidence="3" type="ORF">ACFOUT_02100</name>
</gene>
<feature type="domain" description="CAAX prenyl protease 2/Lysostaphin resistance protein A-like" evidence="2">
    <location>
        <begin position="157"/>
        <end position="253"/>
    </location>
</feature>
<feature type="transmembrane region" description="Helical" evidence="1">
    <location>
        <begin position="82"/>
        <end position="100"/>
    </location>
</feature>
<evidence type="ECO:0000313" key="3">
    <source>
        <dbReference type="EMBL" id="MFC4094647.1"/>
    </source>
</evidence>
<keyword evidence="1" id="KW-0812">Transmembrane</keyword>
<feature type="transmembrane region" description="Helical" evidence="1">
    <location>
        <begin position="215"/>
        <end position="235"/>
    </location>
</feature>
<organism evidence="3 4">
    <name type="scientific">Euzebyella saccharophila</name>
    <dbReference type="NCBI Taxonomy" id="679664"/>
    <lineage>
        <taxon>Bacteria</taxon>
        <taxon>Pseudomonadati</taxon>
        <taxon>Bacteroidota</taxon>
        <taxon>Flavobacteriia</taxon>
        <taxon>Flavobacteriales</taxon>
        <taxon>Flavobacteriaceae</taxon>
        <taxon>Euzebyella</taxon>
    </lineage>
</organism>
<keyword evidence="1" id="KW-1133">Transmembrane helix</keyword>
<dbReference type="EMBL" id="JBHSAW010000003">
    <property type="protein sequence ID" value="MFC4094647.1"/>
    <property type="molecule type" value="Genomic_DNA"/>
</dbReference>
<feature type="transmembrane region" description="Helical" evidence="1">
    <location>
        <begin position="189"/>
        <end position="209"/>
    </location>
</feature>
<keyword evidence="4" id="KW-1185">Reference proteome</keyword>
<reference evidence="4" key="1">
    <citation type="journal article" date="2019" name="Int. J. Syst. Evol. Microbiol.">
        <title>The Global Catalogue of Microorganisms (GCM) 10K type strain sequencing project: providing services to taxonomists for standard genome sequencing and annotation.</title>
        <authorList>
            <consortium name="The Broad Institute Genomics Platform"/>
            <consortium name="The Broad Institute Genome Sequencing Center for Infectious Disease"/>
            <person name="Wu L."/>
            <person name="Ma J."/>
        </authorList>
    </citation>
    <scope>NUCLEOTIDE SEQUENCE [LARGE SCALE GENOMIC DNA]</scope>
    <source>
        <strain evidence="4">CECT 7477</strain>
    </source>
</reference>
<proteinExistence type="predicted"/>
<dbReference type="Pfam" id="PF02517">
    <property type="entry name" value="Rce1-like"/>
    <property type="match status" value="1"/>
</dbReference>
<dbReference type="Proteomes" id="UP001595814">
    <property type="component" value="Unassembled WGS sequence"/>
</dbReference>